<evidence type="ECO:0008006" key="4">
    <source>
        <dbReference type="Google" id="ProtNLM"/>
    </source>
</evidence>
<name>A0A1I6AJQ3_9GAMM</name>
<accession>A0A1I6AJQ3</accession>
<organism evidence="2 3">
    <name type="scientific">Halopseudomonas formosensis</name>
    <dbReference type="NCBI Taxonomy" id="1002526"/>
    <lineage>
        <taxon>Bacteria</taxon>
        <taxon>Pseudomonadati</taxon>
        <taxon>Pseudomonadota</taxon>
        <taxon>Gammaproteobacteria</taxon>
        <taxon>Pseudomonadales</taxon>
        <taxon>Pseudomonadaceae</taxon>
        <taxon>Halopseudomonas</taxon>
    </lineage>
</organism>
<dbReference type="RefSeq" id="WP_143084145.1">
    <property type="nucleotide sequence ID" value="NZ_FOYD01000002.1"/>
</dbReference>
<feature type="transmembrane region" description="Helical" evidence="1">
    <location>
        <begin position="362"/>
        <end position="379"/>
    </location>
</feature>
<feature type="transmembrane region" description="Helical" evidence="1">
    <location>
        <begin position="129"/>
        <end position="156"/>
    </location>
</feature>
<keyword evidence="1" id="KW-0472">Membrane</keyword>
<keyword evidence="1" id="KW-1133">Transmembrane helix</keyword>
<evidence type="ECO:0000256" key="1">
    <source>
        <dbReference type="SAM" id="Phobius"/>
    </source>
</evidence>
<dbReference type="AlphaFoldDB" id="A0A1I6AJQ3"/>
<protein>
    <recommendedName>
        <fullName evidence="4">Oligosaccharide repeat unit polymerase</fullName>
    </recommendedName>
</protein>
<reference evidence="2 3" key="1">
    <citation type="submission" date="2016-10" db="EMBL/GenBank/DDBJ databases">
        <authorList>
            <person name="de Groot N.N."/>
        </authorList>
    </citation>
    <scope>NUCLEOTIDE SEQUENCE [LARGE SCALE GENOMIC DNA]</scope>
    <source>
        <strain evidence="2 3">JCM 18415</strain>
    </source>
</reference>
<evidence type="ECO:0000313" key="2">
    <source>
        <dbReference type="EMBL" id="SFQ68939.1"/>
    </source>
</evidence>
<feature type="transmembrane region" description="Helical" evidence="1">
    <location>
        <begin position="85"/>
        <end position="109"/>
    </location>
</feature>
<proteinExistence type="predicted"/>
<keyword evidence="1" id="KW-0812">Transmembrane</keyword>
<evidence type="ECO:0000313" key="3">
    <source>
        <dbReference type="Proteomes" id="UP000242815"/>
    </source>
</evidence>
<dbReference type="EMBL" id="FOYD01000002">
    <property type="protein sequence ID" value="SFQ68939.1"/>
    <property type="molecule type" value="Genomic_DNA"/>
</dbReference>
<feature type="transmembrane region" description="Helical" evidence="1">
    <location>
        <begin position="280"/>
        <end position="301"/>
    </location>
</feature>
<feature type="transmembrane region" description="Helical" evidence="1">
    <location>
        <begin position="12"/>
        <end position="37"/>
    </location>
</feature>
<feature type="transmembrane region" description="Helical" evidence="1">
    <location>
        <begin position="208"/>
        <end position="227"/>
    </location>
</feature>
<feature type="transmembrane region" description="Helical" evidence="1">
    <location>
        <begin position="43"/>
        <end position="65"/>
    </location>
</feature>
<feature type="transmembrane region" description="Helical" evidence="1">
    <location>
        <begin position="335"/>
        <end position="355"/>
    </location>
</feature>
<feature type="transmembrane region" description="Helical" evidence="1">
    <location>
        <begin position="168"/>
        <end position="196"/>
    </location>
</feature>
<gene>
    <name evidence="2" type="ORF">SAMN05216578_102154</name>
</gene>
<sequence length="404" mass="46947">MLLKLNKQGFAFKLRIVSPILILLCVQLVGYFLYSGFHLSPTFYASLIVVGCYVCSILAIFAISLIYNVGEDSRLSSVFSVNKGLLIFIFFVVFFTMNIPSFNMVVYGVTFGFDMVRQNYFSNDDFKSAMFGSVFVWGLARFYIVYIVIFFIVMLIDAKDRFQRIAFYYFLFSLVVFGVASAGRFYIYYMILILFYRTILLDNSIIAFLRKNVFLISVLFLFSAAIVSMRLDRDGLSTSLEDMYRILEYHIVQPFLFSQKIDGNELSLSSYPLQTVVESFLFPFYKIFFGIGFSDIIYGMYDNVFNEFTLYSYNGDKYYNAFVTFFPFVYSETGVAAPLFVFVFLIFIFNVGMFLRSKHLRIKYFILVSILIYFSLFTYPVFAPGALLVLFFMLTFGRLIHKEG</sequence>
<dbReference type="Proteomes" id="UP000242815">
    <property type="component" value="Unassembled WGS sequence"/>
</dbReference>
<dbReference type="STRING" id="1002526.SAMN05216578_102154"/>